<evidence type="ECO:0000313" key="3">
    <source>
        <dbReference type="Proteomes" id="UP000267841"/>
    </source>
</evidence>
<dbReference type="NCBIfam" id="TIGR04336">
    <property type="entry name" value="AmmeMemoSam_B"/>
    <property type="match status" value="1"/>
</dbReference>
<dbReference type="CDD" id="cd07361">
    <property type="entry name" value="MEMO_like"/>
    <property type="match status" value="1"/>
</dbReference>
<evidence type="ECO:0000256" key="1">
    <source>
        <dbReference type="ARBA" id="ARBA00006315"/>
    </source>
</evidence>
<keyword evidence="3" id="KW-1185">Reference proteome</keyword>
<dbReference type="PANTHER" id="PTHR11060">
    <property type="entry name" value="PROTEIN MEMO1"/>
    <property type="match status" value="1"/>
</dbReference>
<protein>
    <recommendedName>
        <fullName evidence="4">AmmeMemoRadiSam system protein B</fullName>
    </recommendedName>
</protein>
<evidence type="ECO:0000313" key="2">
    <source>
        <dbReference type="EMBL" id="RLJ71544.1"/>
    </source>
</evidence>
<dbReference type="PANTHER" id="PTHR11060:SF0">
    <property type="entry name" value="PROTEIN MEMO1"/>
    <property type="match status" value="1"/>
</dbReference>
<accession>A0A497XTB3</accession>
<sequence>MKKPSDMNGLRVRHLDLSPHGDKYLLIDPLGISEPVLVAPELLFLMSLMDGTRNEEAIRKEFERRTGLSLPEEVLREAVENLNRNYMLLNETFYSKLRSLKESMLKKGIREPFHAGEAYPKEPEALTKLLESSLSSEDKESPIGILVPHMDMRVAIDTYGKVYGRLNVKPETVVILGVSHYPHETPFSACPLDLQTPLGKLEVDREVIESLREKFDYDIFHDILSYQREHSIEFQSLFVKLLFPEAKVVPLIVSYGDEGLLKGIADKIASSLGYKEALIISSVDMSHVGKKFGDPSSYDPSSRDREYIGYLSELDSIGAFNLLKKDNNITRIDGQFTNFVFTELIKTLGAKEGKEIDYQLYYEEPTDSIVSYAGMSFS</sequence>
<reference evidence="2 3" key="1">
    <citation type="submission" date="2018-10" db="EMBL/GenBank/DDBJ databases">
        <title>Genomic Encyclopedia of Archaeal and Bacterial Type Strains, Phase II (KMG-II): from individual species to whole genera.</title>
        <authorList>
            <person name="Goeker M."/>
        </authorList>
    </citation>
    <scope>NUCLEOTIDE SEQUENCE [LARGE SCALE GENOMIC DNA]</scope>
    <source>
        <strain evidence="2 3">DSM 16510</strain>
    </source>
</reference>
<organism evidence="2 3">
    <name type="scientific">Hydrogenivirga caldilitoris</name>
    <dbReference type="NCBI Taxonomy" id="246264"/>
    <lineage>
        <taxon>Bacteria</taxon>
        <taxon>Pseudomonadati</taxon>
        <taxon>Aquificota</taxon>
        <taxon>Aquificia</taxon>
        <taxon>Aquificales</taxon>
        <taxon>Aquificaceae</taxon>
        <taxon>Hydrogenivirga</taxon>
    </lineage>
</organism>
<dbReference type="Proteomes" id="UP000267841">
    <property type="component" value="Unassembled WGS sequence"/>
</dbReference>
<dbReference type="RefSeq" id="WP_245960426.1">
    <property type="nucleotide sequence ID" value="NZ_RCCJ01000001.1"/>
</dbReference>
<proteinExistence type="inferred from homology"/>
<dbReference type="Pfam" id="PF01875">
    <property type="entry name" value="Memo"/>
    <property type="match status" value="1"/>
</dbReference>
<dbReference type="AlphaFoldDB" id="A0A497XTB3"/>
<comment type="caution">
    <text evidence="2">The sequence shown here is derived from an EMBL/GenBank/DDBJ whole genome shotgun (WGS) entry which is preliminary data.</text>
</comment>
<gene>
    <name evidence="2" type="ORF">BCF55_1847</name>
</gene>
<evidence type="ECO:0008006" key="4">
    <source>
        <dbReference type="Google" id="ProtNLM"/>
    </source>
</evidence>
<dbReference type="InterPro" id="IPR002737">
    <property type="entry name" value="MEMO1_fam"/>
</dbReference>
<name>A0A497XTB3_9AQUI</name>
<comment type="similarity">
    <text evidence="1">Belongs to the MEMO1 family.</text>
</comment>
<dbReference type="EMBL" id="RCCJ01000001">
    <property type="protein sequence ID" value="RLJ71544.1"/>
    <property type="molecule type" value="Genomic_DNA"/>
</dbReference>
<dbReference type="Gene3D" id="3.40.830.10">
    <property type="entry name" value="LigB-like"/>
    <property type="match status" value="1"/>
</dbReference>